<keyword evidence="3" id="KW-0418">Kinase</keyword>
<dbReference type="Pfam" id="PF13581">
    <property type="entry name" value="HATPase_c_2"/>
    <property type="match status" value="1"/>
</dbReference>
<keyword evidence="3" id="KW-0808">Transferase</keyword>
<protein>
    <submittedName>
        <fullName evidence="3">Putative serine/threonine kinase anti-sigma factor</fullName>
    </submittedName>
</protein>
<dbReference type="GO" id="GO:0004674">
    <property type="term" value="F:protein serine/threonine kinase activity"/>
    <property type="evidence" value="ECO:0007669"/>
    <property type="project" value="UniProtKB-KW"/>
</dbReference>
<name>G2GC66_9ACTN</name>
<proteinExistence type="predicted"/>
<accession>G2GC66</accession>
<dbReference type="SUPFAM" id="SSF55874">
    <property type="entry name" value="ATPase domain of HSP90 chaperone/DNA topoisomerase II/histidine kinase"/>
    <property type="match status" value="1"/>
</dbReference>
<dbReference type="InterPro" id="IPR036890">
    <property type="entry name" value="HATPase_C_sf"/>
</dbReference>
<evidence type="ECO:0000256" key="1">
    <source>
        <dbReference type="ARBA" id="ARBA00022527"/>
    </source>
</evidence>
<dbReference type="RefSeq" id="WP_007495924.1">
    <property type="nucleotide sequence ID" value="NZ_AGBF01000042.1"/>
</dbReference>
<dbReference type="OrthoDB" id="3480034at2"/>
<organism evidence="3 4">
    <name type="scientific">Streptomyces zinciresistens K42</name>
    <dbReference type="NCBI Taxonomy" id="700597"/>
    <lineage>
        <taxon>Bacteria</taxon>
        <taxon>Bacillati</taxon>
        <taxon>Actinomycetota</taxon>
        <taxon>Actinomycetes</taxon>
        <taxon>Kitasatosporales</taxon>
        <taxon>Streptomycetaceae</taxon>
        <taxon>Streptomyces</taxon>
    </lineage>
</organism>
<feature type="domain" description="Histidine kinase/HSP90-like ATPase" evidence="2">
    <location>
        <begin position="11"/>
        <end position="133"/>
    </location>
</feature>
<dbReference type="PANTHER" id="PTHR35526">
    <property type="entry name" value="ANTI-SIGMA-F FACTOR RSBW-RELATED"/>
    <property type="match status" value="1"/>
</dbReference>
<dbReference type="InterPro" id="IPR003594">
    <property type="entry name" value="HATPase_dom"/>
</dbReference>
<dbReference type="Proteomes" id="UP000004217">
    <property type="component" value="Unassembled WGS sequence"/>
</dbReference>
<evidence type="ECO:0000313" key="4">
    <source>
        <dbReference type="Proteomes" id="UP000004217"/>
    </source>
</evidence>
<dbReference type="EMBL" id="AGBF01000042">
    <property type="protein sequence ID" value="EGX58914.1"/>
    <property type="molecule type" value="Genomic_DNA"/>
</dbReference>
<dbReference type="Gene3D" id="3.30.565.10">
    <property type="entry name" value="Histidine kinase-like ATPase, C-terminal domain"/>
    <property type="match status" value="1"/>
</dbReference>
<gene>
    <name evidence="3" type="ORF">SZN_15453</name>
</gene>
<dbReference type="InterPro" id="IPR050267">
    <property type="entry name" value="Anti-sigma-factor_SerPK"/>
</dbReference>
<reference evidence="3 4" key="1">
    <citation type="submission" date="2011-08" db="EMBL/GenBank/DDBJ databases">
        <authorList>
            <person name="Lin Y."/>
            <person name="Hao X."/>
            <person name="Johnstone L."/>
            <person name="Miller S.J."/>
            <person name="Wei G."/>
            <person name="Rensing C."/>
        </authorList>
    </citation>
    <scope>NUCLEOTIDE SEQUENCE [LARGE SCALE GENOMIC DNA]</scope>
    <source>
        <strain evidence="3 4">K42</strain>
    </source>
</reference>
<comment type="caution">
    <text evidence="3">The sequence shown here is derived from an EMBL/GenBank/DDBJ whole genome shotgun (WGS) entry which is preliminary data.</text>
</comment>
<evidence type="ECO:0000259" key="2">
    <source>
        <dbReference type="Pfam" id="PF13581"/>
    </source>
</evidence>
<keyword evidence="1" id="KW-0723">Serine/threonine-protein kinase</keyword>
<keyword evidence="4" id="KW-1185">Reference proteome</keyword>
<dbReference type="CDD" id="cd16936">
    <property type="entry name" value="HATPase_RsbW-like"/>
    <property type="match status" value="1"/>
</dbReference>
<dbReference type="PATRIC" id="fig|700597.3.peg.3024"/>
<dbReference type="AlphaFoldDB" id="G2GC66"/>
<sequence>MDRVTYWFRHAAEPRAVPLGRRFAGNVLRDWGLEHLGDPVRLIASELLTNAVEATGTTKAGLSHGERETLPFVAARLIVSDRALTVEVWDTGRTLPRMRTPEADAENGRGLPVVTLLCERWDCYRHPSGGKVVYAVLPLARPPVRSLR</sequence>
<evidence type="ECO:0000313" key="3">
    <source>
        <dbReference type="EMBL" id="EGX58914.1"/>
    </source>
</evidence>
<dbReference type="PANTHER" id="PTHR35526:SF3">
    <property type="entry name" value="ANTI-SIGMA-F FACTOR RSBW"/>
    <property type="match status" value="1"/>
</dbReference>